<gene>
    <name evidence="1" type="ORF">GCM10010302_04640</name>
</gene>
<evidence type="ECO:0008006" key="3">
    <source>
        <dbReference type="Google" id="ProtNLM"/>
    </source>
</evidence>
<accession>A0ABN0V150</accession>
<dbReference type="Proteomes" id="UP001501867">
    <property type="component" value="Unassembled WGS sequence"/>
</dbReference>
<reference evidence="1 2" key="1">
    <citation type="journal article" date="2019" name="Int. J. Syst. Evol. Microbiol.">
        <title>The Global Catalogue of Microorganisms (GCM) 10K type strain sequencing project: providing services to taxonomists for standard genome sequencing and annotation.</title>
        <authorList>
            <consortium name="The Broad Institute Genomics Platform"/>
            <consortium name="The Broad Institute Genome Sequencing Center for Infectious Disease"/>
            <person name="Wu L."/>
            <person name="Ma J."/>
        </authorList>
    </citation>
    <scope>NUCLEOTIDE SEQUENCE [LARGE SCALE GENOMIC DNA]</scope>
    <source>
        <strain evidence="1 2">JCM 4505</strain>
    </source>
</reference>
<evidence type="ECO:0000313" key="1">
    <source>
        <dbReference type="EMBL" id="GAA0270146.1"/>
    </source>
</evidence>
<evidence type="ECO:0000313" key="2">
    <source>
        <dbReference type="Proteomes" id="UP001501867"/>
    </source>
</evidence>
<dbReference type="EMBL" id="BAAABV010000005">
    <property type="protein sequence ID" value="GAA0270146.1"/>
    <property type="molecule type" value="Genomic_DNA"/>
</dbReference>
<keyword evidence="2" id="KW-1185">Reference proteome</keyword>
<organism evidence="1 2">
    <name type="scientific">Streptomyces polychromogenes</name>
    <dbReference type="NCBI Taxonomy" id="67342"/>
    <lineage>
        <taxon>Bacteria</taxon>
        <taxon>Bacillati</taxon>
        <taxon>Actinomycetota</taxon>
        <taxon>Actinomycetes</taxon>
        <taxon>Kitasatosporales</taxon>
        <taxon>Streptomycetaceae</taxon>
        <taxon>Streptomyces</taxon>
    </lineage>
</organism>
<sequence length="65" mass="7137">MHVTLVFMACVSWLRSRAEASDRPDGVARWLATAKEQCADGGTAVRRKSLETLPAYGCTRGKWPA</sequence>
<name>A0ABN0V150_9ACTN</name>
<comment type="caution">
    <text evidence="1">The sequence shown here is derived from an EMBL/GenBank/DDBJ whole genome shotgun (WGS) entry which is preliminary data.</text>
</comment>
<protein>
    <recommendedName>
        <fullName evidence="3">Secreted protein</fullName>
    </recommendedName>
</protein>
<proteinExistence type="predicted"/>